<evidence type="ECO:0000256" key="7">
    <source>
        <dbReference type="ARBA" id="ARBA00022837"/>
    </source>
</evidence>
<sequence>MSSVVDTIAPKLTSLKIPTLIDLSSGMTGLTVTGMASDDNSGIKNVLIRFDRTLTYSHSLNGKPTEQYSFLLNSGITDSWSDGYSSQTWAIADTNPSGSYNITEVLVSDFQGNTSSYSASELSKMGINTSISFINSTPDTTPPQLKSLIIPKKVDLSSGTGELTISGTASDNYSGIKNVQIIFDKDLVYSHSLNGSPTQKYNFLLNPGISDSWSDGSSSQTWAIAGSNQSGTYNITEVLITDFQGNTKSYLASDLAKIGVNTSIDLVNSAGDSTPPQLKSLNIPTVVDLSPGMGELTISGTASDDNSGIKHIQILFDKTLSYSHSLDGSPTQQYNYLLNPGISDSWADGASAQTWGIAGTNASGIYKITGIVIQDFQGNTRSYSPGELADLGVNTTILMVSSKSVLTSGDDSFIGGRFSDWIVGGDGKDVIKGMAGDDLLDGGNGDDILDGGSGADTMIGGLGNDTYYVDWFNDKVIETSANGGIDTVISSISRTLGDFQENLILTGTASIYGSGNNLDNTLTGNDGNNVLNGGAGSDTMIGGLGNDTYYVDWFSDKVIETSANGGIDTIISSINRTLGDYQENLILTGTASIYGNGNGLANVLTGNSGNNVLNGGSGNDTISGGGGNDRLIGGLGKDVLTGGAGKDVFVYNSTVESGLTMSNRDVISDFQRGSDKIDLSKLDANTATIANDAFHTIFNGAANFTAAGQLKFDGGILYGNTNSDSNPEFAIQITGVTSMALSDFVL</sequence>
<dbReference type="InterPro" id="IPR003995">
    <property type="entry name" value="RTX_toxin_determinant-A"/>
</dbReference>
<dbReference type="InterPro" id="IPR050557">
    <property type="entry name" value="RTX_toxin/Mannuronan_C5-epim"/>
</dbReference>
<name>A0A1L7NEP3_PSEPU</name>
<dbReference type="AlphaFoldDB" id="A0A1L7NEP3"/>
<dbReference type="EMBL" id="AP015029">
    <property type="protein sequence ID" value="BAW23941.1"/>
    <property type="molecule type" value="Genomic_DNA"/>
</dbReference>
<dbReference type="Proteomes" id="UP000218731">
    <property type="component" value="Chromosome 1"/>
</dbReference>
<dbReference type="InterPro" id="IPR018511">
    <property type="entry name" value="Hemolysin-typ_Ca-bd_CS"/>
</dbReference>
<dbReference type="RefSeq" id="WP_096426266.1">
    <property type="nucleotide sequence ID" value="NZ_AP015029.1"/>
</dbReference>
<keyword evidence="6" id="KW-0677">Repeat</keyword>
<evidence type="ECO:0000256" key="3">
    <source>
        <dbReference type="ARBA" id="ARBA00004613"/>
    </source>
</evidence>
<dbReference type="GO" id="GO:0016020">
    <property type="term" value="C:membrane"/>
    <property type="evidence" value="ECO:0007669"/>
    <property type="project" value="UniProtKB-SubCell"/>
</dbReference>
<evidence type="ECO:0000256" key="2">
    <source>
        <dbReference type="ARBA" id="ARBA00004370"/>
    </source>
</evidence>
<comment type="subcellular location">
    <subcellularLocation>
        <location evidence="2">Membrane</location>
    </subcellularLocation>
    <subcellularLocation>
        <location evidence="3">Secreted</location>
    </subcellularLocation>
</comment>
<keyword evidence="7" id="KW-0106">Calcium</keyword>
<keyword evidence="4" id="KW-0964">Secreted</keyword>
<protein>
    <submittedName>
        <fullName evidence="11">Calcium-binding protein, hemolysin-type</fullName>
    </submittedName>
</protein>
<evidence type="ECO:0000256" key="9">
    <source>
        <dbReference type="ARBA" id="ARBA00023136"/>
    </source>
</evidence>
<dbReference type="GO" id="GO:0005509">
    <property type="term" value="F:calcium ion binding"/>
    <property type="evidence" value="ECO:0007669"/>
    <property type="project" value="InterPro"/>
</dbReference>
<dbReference type="PANTHER" id="PTHR38340:SF1">
    <property type="entry name" value="S-LAYER PROTEIN"/>
    <property type="match status" value="1"/>
</dbReference>
<keyword evidence="8" id="KW-0843">Virulence</keyword>
<dbReference type="Gene3D" id="2.150.10.10">
    <property type="entry name" value="Serralysin-like metalloprotease, C-terminal"/>
    <property type="match status" value="2"/>
</dbReference>
<dbReference type="InterPro" id="IPR001343">
    <property type="entry name" value="Hemolysn_Ca-bd"/>
</dbReference>
<dbReference type="PROSITE" id="PS00330">
    <property type="entry name" value="HEMOLYSIN_CALCIUM"/>
    <property type="match status" value="4"/>
</dbReference>
<gene>
    <name evidence="11" type="ORF">KF715C_ch33680</name>
</gene>
<dbReference type="PRINTS" id="PR00313">
    <property type="entry name" value="CABNDNGRPT"/>
</dbReference>
<dbReference type="GO" id="GO:0005615">
    <property type="term" value="C:extracellular space"/>
    <property type="evidence" value="ECO:0007669"/>
    <property type="project" value="InterPro"/>
</dbReference>
<dbReference type="Pfam" id="PF08548">
    <property type="entry name" value="Peptidase_M10_C"/>
    <property type="match status" value="1"/>
</dbReference>
<evidence type="ECO:0000256" key="6">
    <source>
        <dbReference type="ARBA" id="ARBA00022737"/>
    </source>
</evidence>
<dbReference type="SUPFAM" id="SSF51120">
    <property type="entry name" value="beta-Roll"/>
    <property type="match status" value="3"/>
</dbReference>
<keyword evidence="9" id="KW-0472">Membrane</keyword>
<evidence type="ECO:0000259" key="10">
    <source>
        <dbReference type="Pfam" id="PF08548"/>
    </source>
</evidence>
<evidence type="ECO:0000256" key="8">
    <source>
        <dbReference type="ARBA" id="ARBA00023026"/>
    </source>
</evidence>
<reference evidence="11 12" key="1">
    <citation type="submission" date="2015-11" db="EMBL/GenBank/DDBJ databases">
        <title>Complete genome sequencing of a biphenyl-degrading bacterium, Pseudomonas putida KF715 (=NBRC110667).</title>
        <authorList>
            <person name="Suenaga H."/>
            <person name="Fujihara N."/>
            <person name="Watanabe T."/>
            <person name="Hirose J."/>
            <person name="Kimura N."/>
            <person name="Yamazoe A."/>
            <person name="Hosoyama A."/>
            <person name="Shimodaira J."/>
            <person name="Furukawa K."/>
        </authorList>
    </citation>
    <scope>NUCLEOTIDE SEQUENCE [LARGE SCALE GENOMIC DNA]</scope>
    <source>
        <strain evidence="11 12">KF715</strain>
    </source>
</reference>
<evidence type="ECO:0000256" key="4">
    <source>
        <dbReference type="ARBA" id="ARBA00022525"/>
    </source>
</evidence>
<accession>A0A1L7NEP3</accession>
<dbReference type="GO" id="GO:0090729">
    <property type="term" value="F:toxin activity"/>
    <property type="evidence" value="ECO:0007669"/>
    <property type="project" value="UniProtKB-KW"/>
</dbReference>
<feature type="domain" description="Peptidase M10 serralysin C-terminal" evidence="10">
    <location>
        <begin position="618"/>
        <end position="745"/>
    </location>
</feature>
<organism evidence="11 12">
    <name type="scientific">Pseudomonas putida</name>
    <name type="common">Arthrobacter siderocapsulatus</name>
    <dbReference type="NCBI Taxonomy" id="303"/>
    <lineage>
        <taxon>Bacteria</taxon>
        <taxon>Pseudomonadati</taxon>
        <taxon>Pseudomonadota</taxon>
        <taxon>Gammaproteobacteria</taxon>
        <taxon>Pseudomonadales</taxon>
        <taxon>Pseudomonadaceae</taxon>
        <taxon>Pseudomonas</taxon>
    </lineage>
</organism>
<evidence type="ECO:0000256" key="5">
    <source>
        <dbReference type="ARBA" id="ARBA00022656"/>
    </source>
</evidence>
<evidence type="ECO:0000313" key="12">
    <source>
        <dbReference type="Proteomes" id="UP000218731"/>
    </source>
</evidence>
<proteinExistence type="predicted"/>
<dbReference type="Pfam" id="PF00353">
    <property type="entry name" value="HemolysinCabind"/>
    <property type="match status" value="3"/>
</dbReference>
<dbReference type="InterPro" id="IPR013858">
    <property type="entry name" value="Peptidase_M10B_C"/>
</dbReference>
<comment type="cofactor">
    <cofactor evidence="1">
        <name>Ca(2+)</name>
        <dbReference type="ChEBI" id="CHEBI:29108"/>
    </cofactor>
</comment>
<dbReference type="InterPro" id="IPR011049">
    <property type="entry name" value="Serralysin-like_metalloprot_C"/>
</dbReference>
<keyword evidence="5" id="KW-0800">Toxin</keyword>
<evidence type="ECO:0000313" key="11">
    <source>
        <dbReference type="EMBL" id="BAW23941.1"/>
    </source>
</evidence>
<dbReference type="PANTHER" id="PTHR38340">
    <property type="entry name" value="S-LAYER PROTEIN"/>
    <property type="match status" value="1"/>
</dbReference>
<evidence type="ECO:0000256" key="1">
    <source>
        <dbReference type="ARBA" id="ARBA00001913"/>
    </source>
</evidence>
<dbReference type="PRINTS" id="PR01488">
    <property type="entry name" value="RTXTOXINA"/>
</dbReference>